<keyword evidence="4" id="KW-0963">Cytoplasm</keyword>
<evidence type="ECO:0000256" key="1">
    <source>
        <dbReference type="ARBA" id="ARBA00022605"/>
    </source>
</evidence>
<reference evidence="6 7" key="1">
    <citation type="journal article" date="2012" name="PLoS ONE">
        <title>Functional divergence in the genus oenococcus as predicted by genome sequencing of the newly-described species, Oenococcus kitaharae.</title>
        <authorList>
            <person name="Borneman A.R."/>
            <person name="McCarthy J.M."/>
            <person name="Chambers P.J."/>
            <person name="Bartowsky E.J."/>
        </authorList>
    </citation>
    <scope>NUCLEOTIDE SEQUENCE [LARGE SCALE GENOMIC DNA]</scope>
    <source>
        <strain evidence="7">DSM17330</strain>
    </source>
</reference>
<sequence length="294" mass="33659">MTLYVANGLAKARQTENSFRQLADKDRDYSDNASSVLIVCLMSTREQSELQYLALLKLISDQSGQDFNVRFAMPATHHMKQESETIRGCYEPLPKAEKNHYDWTIVTGSPVDRIAFEEVDYWSEFADFVDWQSENSKRTFFACWSAAAYAHVKGVHVAQLKRKRFGIYRFDLDETHVDRAPHSRWFAIDFHAAQKAGWRILSGDQGFGVSLAELEQGRVLLSSGHFEYDQDTLQKEYLRDIGKGMNQAKPENYLLDNQQVNDWRQPASELLLDWLGLAGNSASNGKKNLFKEVA</sequence>
<dbReference type="GO" id="GO:0005737">
    <property type="term" value="C:cytoplasm"/>
    <property type="evidence" value="ECO:0007669"/>
    <property type="project" value="UniProtKB-SubCell"/>
</dbReference>
<dbReference type="OrthoDB" id="9772423at2"/>
<evidence type="ECO:0000256" key="3">
    <source>
        <dbReference type="ARBA" id="ARBA00023315"/>
    </source>
</evidence>
<dbReference type="Pfam" id="PF04204">
    <property type="entry name" value="HTS"/>
    <property type="match status" value="1"/>
</dbReference>
<organism evidence="6 7">
    <name type="scientific">Oenococcus kitaharae DSM 17330</name>
    <dbReference type="NCBI Taxonomy" id="1045004"/>
    <lineage>
        <taxon>Bacteria</taxon>
        <taxon>Bacillati</taxon>
        <taxon>Bacillota</taxon>
        <taxon>Bacilli</taxon>
        <taxon>Lactobacillales</taxon>
        <taxon>Lactobacillaceae</taxon>
        <taxon>Oenococcus</taxon>
    </lineage>
</organism>
<dbReference type="SUPFAM" id="SSF52317">
    <property type="entry name" value="Class I glutamine amidotransferase-like"/>
    <property type="match status" value="1"/>
</dbReference>
<accession>G9WGX1</accession>
<evidence type="ECO:0000313" key="6">
    <source>
        <dbReference type="EMBL" id="EHN59379.1"/>
    </source>
</evidence>
<dbReference type="UniPathway" id="UPA00051">
    <property type="reaction ID" value="UER00074"/>
</dbReference>
<gene>
    <name evidence="4" type="primary">metAA</name>
    <name evidence="6" type="ORF">OKIT_1296</name>
</gene>
<comment type="similarity">
    <text evidence="4">Belongs to the MetA family.</text>
</comment>
<comment type="catalytic activity">
    <reaction evidence="4">
        <text>L-homoserine + acetyl-CoA = O-acetyl-L-homoserine + CoA</text>
        <dbReference type="Rhea" id="RHEA:13701"/>
        <dbReference type="ChEBI" id="CHEBI:57287"/>
        <dbReference type="ChEBI" id="CHEBI:57288"/>
        <dbReference type="ChEBI" id="CHEBI:57476"/>
        <dbReference type="ChEBI" id="CHEBI:57716"/>
        <dbReference type="EC" id="2.3.1.31"/>
    </reaction>
</comment>
<feature type="binding site" evidence="4">
    <location>
        <position position="239"/>
    </location>
    <ligand>
        <name>substrate</name>
    </ligand>
</feature>
<feature type="site" description="Important for substrate specificity" evidence="4">
    <location>
        <position position="183"/>
    </location>
</feature>
<dbReference type="EMBL" id="AFVZ01000001">
    <property type="protein sequence ID" value="EHN59379.1"/>
    <property type="molecule type" value="Genomic_DNA"/>
</dbReference>
<evidence type="ECO:0000256" key="2">
    <source>
        <dbReference type="ARBA" id="ARBA00022679"/>
    </source>
</evidence>
<dbReference type="InterPro" id="IPR029062">
    <property type="entry name" value="Class_I_gatase-like"/>
</dbReference>
<dbReference type="RefSeq" id="WP_007746257.1">
    <property type="nucleotide sequence ID" value="NZ_CM001398.1"/>
</dbReference>
<feature type="binding site" evidence="4">
    <location>
        <position position="163"/>
    </location>
    <ligand>
        <name>substrate</name>
    </ligand>
</feature>
<dbReference type="Gene3D" id="3.40.50.880">
    <property type="match status" value="1"/>
</dbReference>
<dbReference type="PATRIC" id="fig|1045004.4.peg.1271"/>
<keyword evidence="1 4" id="KW-0028">Amino-acid biosynthesis</keyword>
<keyword evidence="2 4" id="KW-0808">Transferase</keyword>
<feature type="active site" description="Acyl-thioester intermediate" evidence="4 5">
    <location>
        <position position="143"/>
    </location>
</feature>
<keyword evidence="4" id="KW-0486">Methionine biosynthesis</keyword>
<dbReference type="GO" id="GO:0004414">
    <property type="term" value="F:homoserine O-acetyltransferase activity"/>
    <property type="evidence" value="ECO:0007669"/>
    <property type="project" value="UniProtKB-EC"/>
</dbReference>
<feature type="binding site" evidence="4">
    <location>
        <position position="183"/>
    </location>
    <ligand>
        <name>substrate</name>
    </ligand>
</feature>
<name>G9WGX1_9LACO</name>
<keyword evidence="3 4" id="KW-0012">Acyltransferase</keyword>
<dbReference type="Proteomes" id="UP000004959">
    <property type="component" value="Chromosome"/>
</dbReference>
<dbReference type="HAMAP" id="MF_00295">
    <property type="entry name" value="MetA_acyltransf"/>
    <property type="match status" value="1"/>
</dbReference>
<protein>
    <recommendedName>
        <fullName evidence="4">Homoserine O-acetyltransferase</fullName>
        <shortName evidence="4">HAT</shortName>
        <ecNumber evidence="4">2.3.1.31</ecNumber>
    </recommendedName>
    <alternativeName>
        <fullName evidence="4">Homoserine transacetylase</fullName>
        <shortName evidence="4">HTA</shortName>
    </alternativeName>
</protein>
<dbReference type="HOGENOM" id="CLU_057851_0_1_9"/>
<comment type="caution">
    <text evidence="4">Lacks conserved residue(s) required for the propagation of feature annotation.</text>
</comment>
<proteinExistence type="inferred from homology"/>
<keyword evidence="7" id="KW-1185">Reference proteome</keyword>
<evidence type="ECO:0000313" key="7">
    <source>
        <dbReference type="Proteomes" id="UP000004959"/>
    </source>
</evidence>
<dbReference type="AlphaFoldDB" id="G9WGX1"/>
<dbReference type="STRING" id="336988.NT96_00125"/>
<dbReference type="PANTHER" id="PTHR20919">
    <property type="entry name" value="HOMOSERINE O-SUCCINYLTRANSFERASE"/>
    <property type="match status" value="1"/>
</dbReference>
<feature type="active site" description="Proton acceptor" evidence="4">
    <location>
        <position position="225"/>
    </location>
</feature>
<evidence type="ECO:0000256" key="5">
    <source>
        <dbReference type="PIRSR" id="PIRSR000450-1"/>
    </source>
</evidence>
<feature type="site" description="Important for acyl-CoA specificity" evidence="4">
    <location>
        <position position="112"/>
    </location>
</feature>
<comment type="pathway">
    <text evidence="4">Amino-acid biosynthesis; L-methionine biosynthesis via de novo pathway; O-acetyl-L-homoserine from L-homoserine: step 1/1.</text>
</comment>
<comment type="function">
    <text evidence="4">Transfers an acetyl group from acetyl-CoA to L-homoserine, forming acetyl-L-homoserine.</text>
</comment>
<dbReference type="EC" id="2.3.1.31" evidence="4"/>
<feature type="active site" evidence="4">
    <location>
        <position position="227"/>
    </location>
</feature>
<dbReference type="GO" id="GO:0008899">
    <property type="term" value="F:homoserine O-succinyltransferase activity"/>
    <property type="evidence" value="ECO:0007669"/>
    <property type="project" value="UniProtKB-UniRule"/>
</dbReference>
<dbReference type="GO" id="GO:0009086">
    <property type="term" value="P:methionine biosynthetic process"/>
    <property type="evidence" value="ECO:0007669"/>
    <property type="project" value="UniProtKB-UniRule"/>
</dbReference>
<dbReference type="PIRSF" id="PIRSF000450">
    <property type="entry name" value="H_ser_succinyltr"/>
    <property type="match status" value="1"/>
</dbReference>
<evidence type="ECO:0000256" key="4">
    <source>
        <dbReference type="HAMAP-Rule" id="MF_00295"/>
    </source>
</evidence>
<dbReference type="eggNOG" id="COG1897">
    <property type="taxonomic scope" value="Bacteria"/>
</dbReference>
<comment type="caution">
    <text evidence="6">The sequence shown here is derived from an EMBL/GenBank/DDBJ whole genome shotgun (WGS) entry which is preliminary data.</text>
</comment>
<dbReference type="PANTHER" id="PTHR20919:SF0">
    <property type="entry name" value="HOMOSERINE O-SUCCINYLTRANSFERASE"/>
    <property type="match status" value="1"/>
</dbReference>
<comment type="subcellular location">
    <subcellularLocation>
        <location evidence="4">Cytoplasm</location>
    </subcellularLocation>
</comment>
<dbReference type="InterPro" id="IPR033752">
    <property type="entry name" value="MetA_family"/>
</dbReference>